<dbReference type="InterPro" id="IPR036259">
    <property type="entry name" value="MFS_trans_sf"/>
</dbReference>
<dbReference type="Pfam" id="PF07690">
    <property type="entry name" value="MFS_1"/>
    <property type="match status" value="1"/>
</dbReference>
<keyword evidence="8" id="KW-1185">Reference proteome</keyword>
<feature type="transmembrane region" description="Helical" evidence="6">
    <location>
        <begin position="318"/>
        <end position="336"/>
    </location>
</feature>
<evidence type="ECO:0000313" key="7">
    <source>
        <dbReference type="EMBL" id="MBA8796074.1"/>
    </source>
</evidence>
<evidence type="ECO:0000256" key="6">
    <source>
        <dbReference type="SAM" id="Phobius"/>
    </source>
</evidence>
<feature type="transmembrane region" description="Helical" evidence="6">
    <location>
        <begin position="371"/>
        <end position="393"/>
    </location>
</feature>
<feature type="transmembrane region" description="Helical" evidence="6">
    <location>
        <begin position="428"/>
        <end position="452"/>
    </location>
</feature>
<dbReference type="GO" id="GO:0022857">
    <property type="term" value="F:transmembrane transporter activity"/>
    <property type="evidence" value="ECO:0007669"/>
    <property type="project" value="InterPro"/>
</dbReference>
<evidence type="ECO:0000256" key="2">
    <source>
        <dbReference type="ARBA" id="ARBA00022448"/>
    </source>
</evidence>
<feature type="compositionally biased region" description="Basic and acidic residues" evidence="5">
    <location>
        <begin position="9"/>
        <end position="22"/>
    </location>
</feature>
<dbReference type="Proteomes" id="UP000523079">
    <property type="component" value="Unassembled WGS sequence"/>
</dbReference>
<keyword evidence="6" id="KW-0472">Membrane</keyword>
<keyword evidence="6" id="KW-0812">Transmembrane</keyword>
<proteinExistence type="predicted"/>
<feature type="transmembrane region" description="Helical" evidence="6">
    <location>
        <begin position="229"/>
        <end position="246"/>
    </location>
</feature>
<dbReference type="RefSeq" id="WP_182561653.1">
    <property type="nucleotide sequence ID" value="NZ_JACGWT010000006.1"/>
</dbReference>
<dbReference type="PANTHER" id="PTHR23535">
    <property type="entry name" value="SUGAR EFFLUX TRANSPORTER A-RELATED"/>
    <property type="match status" value="1"/>
</dbReference>
<keyword evidence="2" id="KW-0813">Transport</keyword>
<feature type="transmembrane region" description="Helical" evidence="6">
    <location>
        <begin position="71"/>
        <end position="90"/>
    </location>
</feature>
<name>A0A7W3IVP7_9ACTN</name>
<dbReference type="InterPro" id="IPR011701">
    <property type="entry name" value="MFS"/>
</dbReference>
<feature type="transmembrane region" description="Helical" evidence="6">
    <location>
        <begin position="110"/>
        <end position="129"/>
    </location>
</feature>
<reference evidence="7 8" key="1">
    <citation type="submission" date="2020-07" db="EMBL/GenBank/DDBJ databases">
        <title>Sequencing the genomes of 1000 actinobacteria strains.</title>
        <authorList>
            <person name="Klenk H.-P."/>
        </authorList>
    </citation>
    <scope>NUCLEOTIDE SEQUENCE [LARGE SCALE GENOMIC DNA]</scope>
    <source>
        <strain evidence="7 8">DSM 100723</strain>
    </source>
</reference>
<feature type="transmembrane region" description="Helical" evidence="6">
    <location>
        <begin position="205"/>
        <end position="223"/>
    </location>
</feature>
<feature type="compositionally biased region" description="Low complexity" evidence="5">
    <location>
        <begin position="43"/>
        <end position="56"/>
    </location>
</feature>
<comment type="caution">
    <text evidence="7">The sequence shown here is derived from an EMBL/GenBank/DDBJ whole genome shotgun (WGS) entry which is preliminary data.</text>
</comment>
<evidence type="ECO:0000256" key="3">
    <source>
        <dbReference type="ARBA" id="ARBA00022475"/>
    </source>
</evidence>
<dbReference type="AlphaFoldDB" id="A0A7W3IVP7"/>
<dbReference type="EMBL" id="JACGWT010000006">
    <property type="protein sequence ID" value="MBA8796074.1"/>
    <property type="molecule type" value="Genomic_DNA"/>
</dbReference>
<feature type="transmembrane region" description="Helical" evidence="6">
    <location>
        <begin position="136"/>
        <end position="153"/>
    </location>
</feature>
<evidence type="ECO:0000313" key="8">
    <source>
        <dbReference type="Proteomes" id="UP000523079"/>
    </source>
</evidence>
<evidence type="ECO:0000256" key="4">
    <source>
        <dbReference type="ARBA" id="ARBA00022597"/>
    </source>
</evidence>
<dbReference type="SUPFAM" id="SSF103473">
    <property type="entry name" value="MFS general substrate transporter"/>
    <property type="match status" value="2"/>
</dbReference>
<feature type="transmembrane region" description="Helical" evidence="6">
    <location>
        <begin position="281"/>
        <end position="306"/>
    </location>
</feature>
<feature type="transmembrane region" description="Helical" evidence="6">
    <location>
        <begin position="348"/>
        <end position="365"/>
    </location>
</feature>
<feature type="region of interest" description="Disordered" evidence="5">
    <location>
        <begin position="1"/>
        <end position="56"/>
    </location>
</feature>
<comment type="subcellular location">
    <subcellularLocation>
        <location evidence="1">Cell membrane</location>
        <topology evidence="1">Multi-pass membrane protein</topology>
    </subcellularLocation>
</comment>
<evidence type="ECO:0000256" key="1">
    <source>
        <dbReference type="ARBA" id="ARBA00004651"/>
    </source>
</evidence>
<evidence type="ECO:0000256" key="5">
    <source>
        <dbReference type="SAM" id="MobiDB-lite"/>
    </source>
</evidence>
<feature type="transmembrane region" description="Helical" evidence="6">
    <location>
        <begin position="400"/>
        <end position="422"/>
    </location>
</feature>
<dbReference type="PANTHER" id="PTHR23535:SF2">
    <property type="entry name" value="SUGAR EFFLUX TRANSPORTER A-RELATED"/>
    <property type="match status" value="1"/>
</dbReference>
<dbReference type="GO" id="GO:0005886">
    <property type="term" value="C:plasma membrane"/>
    <property type="evidence" value="ECO:0007669"/>
    <property type="project" value="UniProtKB-SubCell"/>
</dbReference>
<keyword evidence="3" id="KW-1003">Cell membrane</keyword>
<gene>
    <name evidence="7" type="ORF">FHX74_003715</name>
</gene>
<keyword evidence="6" id="KW-1133">Transmembrane helix</keyword>
<feature type="transmembrane region" description="Helical" evidence="6">
    <location>
        <begin position="159"/>
        <end position="184"/>
    </location>
</feature>
<sequence length="476" mass="49342">MSTPSSRPGRADRSSTTDDRPYDPAAESTVESAVESAVELGSDPAGATGAADPGPAVTRPSALRIVLKTPFYRSAVIALIISGIAVSSTTPQLTLFLVNDLHASVPVAGLYYLVNLVAPVAGFALGSLSDRSRDRLLLYRVCAVVGTVGWLAMAAATRIWMPFVIGALALSVAGGAMGQMFAAVRDELSRHPTGVDNQVIATVRMAFSGGWIVGPVLGSWFGAAFGLRSLLVATAVFSLLQIVALGRRVVPRYVPVGTTVADGSLTAVAPPDRSWRARRPLLIFAGCCVLVMCGDTMKYAFLPIYMADQLHVSDTVRGSVIAIQPFLELILMGPFARLAQRLSAARMVTLGALFGVGAHLAYATSTGVAGLYLGQTLMSCLWAAIAGLGVTVAQQLYPQGIGLASSVFMSSIALAGGLGGAIGGLGTAWLGLPHVFFLPAALSSVGVVGLFVTTRRYRPDDAAFARASGAAASSRR</sequence>
<keyword evidence="4" id="KW-0762">Sugar transport</keyword>
<protein>
    <submittedName>
        <fullName evidence="7">SET family sugar efflux transporter-like MFS transporter</fullName>
    </submittedName>
</protein>
<organism evidence="7 8">
    <name type="scientific">Microlunatus kandeliicorticis</name>
    <dbReference type="NCBI Taxonomy" id="1759536"/>
    <lineage>
        <taxon>Bacteria</taxon>
        <taxon>Bacillati</taxon>
        <taxon>Actinomycetota</taxon>
        <taxon>Actinomycetes</taxon>
        <taxon>Propionibacteriales</taxon>
        <taxon>Propionibacteriaceae</taxon>
        <taxon>Microlunatus</taxon>
    </lineage>
</organism>
<accession>A0A7W3IVP7</accession>
<dbReference type="Gene3D" id="1.20.1250.20">
    <property type="entry name" value="MFS general substrate transporter like domains"/>
    <property type="match status" value="2"/>
</dbReference>